<proteinExistence type="predicted"/>
<reference evidence="1" key="1">
    <citation type="submission" date="2021-02" db="EMBL/GenBank/DDBJ databases">
        <authorList>
            <person name="Dougan E. K."/>
            <person name="Rhodes N."/>
            <person name="Thang M."/>
            <person name="Chan C."/>
        </authorList>
    </citation>
    <scope>NUCLEOTIDE SEQUENCE</scope>
</reference>
<comment type="caution">
    <text evidence="1">The sequence shown here is derived from an EMBL/GenBank/DDBJ whole genome shotgun (WGS) entry which is preliminary data.</text>
</comment>
<dbReference type="AlphaFoldDB" id="A0A812XHG7"/>
<protein>
    <submittedName>
        <fullName evidence="1">Uncharacterized protein</fullName>
    </submittedName>
</protein>
<evidence type="ECO:0000313" key="1">
    <source>
        <dbReference type="EMBL" id="CAE7728593.1"/>
    </source>
</evidence>
<organism evidence="1 2">
    <name type="scientific">Symbiodinium necroappetens</name>
    <dbReference type="NCBI Taxonomy" id="1628268"/>
    <lineage>
        <taxon>Eukaryota</taxon>
        <taxon>Sar</taxon>
        <taxon>Alveolata</taxon>
        <taxon>Dinophyceae</taxon>
        <taxon>Suessiales</taxon>
        <taxon>Symbiodiniaceae</taxon>
        <taxon>Symbiodinium</taxon>
    </lineage>
</organism>
<evidence type="ECO:0000313" key="2">
    <source>
        <dbReference type="Proteomes" id="UP000601435"/>
    </source>
</evidence>
<sequence>MADLSDRESGANEGDGAYLSSPCQNRLCGVQRSQELSVLAATIEQLVRDEADLLLNVSYQAAGVYTRYQGLEASAAKEVMEYYMSSYILGTESSALELTASDLQALHQNIGSYPRWKEVQELLEEATAEVAGKGAELLHFQTMSSILLITSDRFARLEEKECQALKRQLVAMEERPGRVLLGDFYRPALDQGTLEFTESAEFLRQQGALDESDQEARVIVPNYMMADSNCLASSEYYSVCCSDPCEEIMDQLEASLRAPSASPTAMLNAVQALRSGPGLSLEGELSERLSEVAAQHSGEVPLHGRLFAQWLHHAFPRDCPFPHVSGTVRQSLTQFQEERHERAAFAEYDEMKEIVNLRSNASTPSDAFGMWLDDEELLEPSFGSQRTWPWRPWRPWPVAMLGLVAVAMLRFRGRGCYHAKAV</sequence>
<gene>
    <name evidence="1" type="ORF">SNEC2469_LOCUS21050</name>
</gene>
<accession>A0A812XHG7</accession>
<dbReference type="Proteomes" id="UP000601435">
    <property type="component" value="Unassembled WGS sequence"/>
</dbReference>
<keyword evidence="2" id="KW-1185">Reference proteome</keyword>
<name>A0A812XHG7_9DINO</name>
<dbReference type="EMBL" id="CAJNJA010037091">
    <property type="protein sequence ID" value="CAE7728593.1"/>
    <property type="molecule type" value="Genomic_DNA"/>
</dbReference>